<proteinExistence type="predicted"/>
<dbReference type="AlphaFoldDB" id="A0A2H1W245"/>
<dbReference type="EMBL" id="ODYU01005821">
    <property type="protein sequence ID" value="SOQ47093.1"/>
    <property type="molecule type" value="Genomic_DNA"/>
</dbReference>
<evidence type="ECO:0000313" key="1">
    <source>
        <dbReference type="EMBL" id="SOQ47093.1"/>
    </source>
</evidence>
<protein>
    <submittedName>
        <fullName evidence="1">SFRICE_031986</fullName>
    </submittedName>
</protein>
<sequence>MGPNCELLYLLPIIGMAKTPKRTEIWSRLYKSLMHGWKELIEVAALGRRFPSTMPYNDLALNEKKIKYYRLQWGPHIKALSGRLNSAPYAVKQIRQLTDFFHSRMSYGFLLWGRAADRAIRAIYNLPRRESLKELCKTINVLTVPSQFIYKNIISDRHNFNTRAKNKLAIPQFRLIKVQKSFMGFCVKCYNKLPTTILNLNEKKFKSCIKRELFNRHIINCQIILNIKMHGNMYCRYIVPTCIYNRVTMEFLTRSSPFEATLWNKRLASLTDRLTNNSI</sequence>
<reference evidence="1" key="1">
    <citation type="submission" date="2016-07" db="EMBL/GenBank/DDBJ databases">
        <authorList>
            <person name="Bretaudeau A."/>
        </authorList>
    </citation>
    <scope>NUCLEOTIDE SEQUENCE</scope>
    <source>
        <strain evidence="1">Rice</strain>
        <tissue evidence="1">Whole body</tissue>
    </source>
</reference>
<name>A0A2H1W245_SPOFR</name>
<accession>A0A2H1W245</accession>
<organism evidence="1">
    <name type="scientific">Spodoptera frugiperda</name>
    <name type="common">Fall armyworm</name>
    <dbReference type="NCBI Taxonomy" id="7108"/>
    <lineage>
        <taxon>Eukaryota</taxon>
        <taxon>Metazoa</taxon>
        <taxon>Ecdysozoa</taxon>
        <taxon>Arthropoda</taxon>
        <taxon>Hexapoda</taxon>
        <taxon>Insecta</taxon>
        <taxon>Pterygota</taxon>
        <taxon>Neoptera</taxon>
        <taxon>Endopterygota</taxon>
        <taxon>Lepidoptera</taxon>
        <taxon>Glossata</taxon>
        <taxon>Ditrysia</taxon>
        <taxon>Noctuoidea</taxon>
        <taxon>Noctuidae</taxon>
        <taxon>Amphipyrinae</taxon>
        <taxon>Spodoptera</taxon>
    </lineage>
</organism>
<gene>
    <name evidence="1" type="ORF">SFRICE_031986</name>
</gene>